<accession>A0A926UPZ4</accession>
<dbReference type="RefSeq" id="WP_190348956.1">
    <property type="nucleotide sequence ID" value="NZ_JACJPY010000001.1"/>
</dbReference>
<protein>
    <submittedName>
        <fullName evidence="1">ABC transporter substrate-binding protein</fullName>
    </submittedName>
</protein>
<dbReference type="AlphaFoldDB" id="A0A926UPZ4"/>
<name>A0A926UPZ4_9CYAN</name>
<dbReference type="Gene3D" id="3.40.190.10">
    <property type="entry name" value="Periplasmic binding protein-like II"/>
    <property type="match status" value="2"/>
</dbReference>
<evidence type="ECO:0000313" key="2">
    <source>
        <dbReference type="Proteomes" id="UP000631421"/>
    </source>
</evidence>
<reference evidence="1 2" key="1">
    <citation type="journal article" date="2015" name="ISME J.">
        <title>Draft Genome Sequence of Streptomyces incarnatus NRRL8089, which Produces the Nucleoside Antibiotic Sinefungin.</title>
        <authorList>
            <person name="Oshima K."/>
            <person name="Hattori M."/>
            <person name="Shimizu H."/>
            <person name="Fukuda K."/>
            <person name="Nemoto M."/>
            <person name="Inagaki K."/>
            <person name="Tamura T."/>
        </authorList>
    </citation>
    <scope>NUCLEOTIDE SEQUENCE [LARGE SCALE GENOMIC DNA]</scope>
    <source>
        <strain evidence="1 2">FACHB-1277</strain>
    </source>
</reference>
<gene>
    <name evidence="1" type="ORF">H6F44_00520</name>
</gene>
<keyword evidence="2" id="KW-1185">Reference proteome</keyword>
<organism evidence="1 2">
    <name type="scientific">Pseudanabaena cinerea FACHB-1277</name>
    <dbReference type="NCBI Taxonomy" id="2949581"/>
    <lineage>
        <taxon>Bacteria</taxon>
        <taxon>Bacillati</taxon>
        <taxon>Cyanobacteriota</taxon>
        <taxon>Cyanophyceae</taxon>
        <taxon>Pseudanabaenales</taxon>
        <taxon>Pseudanabaenaceae</taxon>
        <taxon>Pseudanabaena</taxon>
        <taxon>Pseudanabaena cinerea</taxon>
    </lineage>
</organism>
<sequence length="458" mass="51854">MSYESRRSRRKFLNLLGLAAGGALLQNCNTKPPVSQPWQLSPRAISSQAEVPSVRIGFIPSLEIAPLLVAQKQNIFAKYGLTDVQLVPLTSWQSICDRLELGTELGTNTGGLDGSHLCSPLPELLNEGVINRYTRKTAMYILMRLHTNGGYISVSQRMKPFAVQLQRAAFAPFQDVARFLGSPIKSAIAEAGDNYDLWLRYWLSAMTIIPDRHMEIMAIPPVQIQEQVRQNQADLLCLNSWQTWQLASANLAEPAITIADIWQNYPGELIAMRADWVDKFPIATQALMQAIMEAQIWCDDPANWNQLNTMLAFNLTDSADLVNAPLKISAQLLKNRFFVNRDRRQREQSPRSPKNTPSLALKYWSSNGISVSYPYKSHDLWFLTEYRRWHRLPEKFETKETIDAVNREDLWRQAARAIGVPDTIIPNTTSRGVETFFDGVTFDPSAPDKYLASQRLAQ</sequence>
<dbReference type="InterPro" id="IPR006311">
    <property type="entry name" value="TAT_signal"/>
</dbReference>
<proteinExistence type="predicted"/>
<dbReference type="Pfam" id="PF13379">
    <property type="entry name" value="NMT1_2"/>
    <property type="match status" value="1"/>
</dbReference>
<dbReference type="PROSITE" id="PS51318">
    <property type="entry name" value="TAT"/>
    <property type="match status" value="1"/>
</dbReference>
<dbReference type="EMBL" id="JACJPY010000001">
    <property type="protein sequence ID" value="MBD2148618.1"/>
    <property type="molecule type" value="Genomic_DNA"/>
</dbReference>
<dbReference type="PANTHER" id="PTHR30024">
    <property type="entry name" value="ALIPHATIC SULFONATES-BINDING PROTEIN-RELATED"/>
    <property type="match status" value="1"/>
</dbReference>
<dbReference type="SUPFAM" id="SSF53850">
    <property type="entry name" value="Periplasmic binding protein-like II"/>
    <property type="match status" value="1"/>
</dbReference>
<dbReference type="Proteomes" id="UP000631421">
    <property type="component" value="Unassembled WGS sequence"/>
</dbReference>
<dbReference type="PANTHER" id="PTHR30024:SF7">
    <property type="entry name" value="NITRATE_NITRITE BINDING PROTEIN NRTA"/>
    <property type="match status" value="1"/>
</dbReference>
<evidence type="ECO:0000313" key="1">
    <source>
        <dbReference type="EMBL" id="MBD2148618.1"/>
    </source>
</evidence>
<comment type="caution">
    <text evidence="1">The sequence shown here is derived from an EMBL/GenBank/DDBJ whole genome shotgun (WGS) entry which is preliminary data.</text>
</comment>